<dbReference type="STRING" id="39841.SAMN05660836_02146"/>
<dbReference type="RefSeq" id="WP_093395717.1">
    <property type="nucleotide sequence ID" value="NZ_FOUU01000008.1"/>
</dbReference>
<keyword evidence="2" id="KW-0288">FMN</keyword>
<reference evidence="4 5" key="1">
    <citation type="submission" date="2016-10" db="EMBL/GenBank/DDBJ databases">
        <authorList>
            <person name="de Groot N.N."/>
        </authorList>
    </citation>
    <scope>NUCLEOTIDE SEQUENCE [LARGE SCALE GENOMIC DNA]</scope>
    <source>
        <strain evidence="4 5">DSM 9990</strain>
    </source>
</reference>
<gene>
    <name evidence="4" type="ORF">SAMN05660836_02146</name>
</gene>
<evidence type="ECO:0000313" key="4">
    <source>
        <dbReference type="EMBL" id="SFM97038.1"/>
    </source>
</evidence>
<accession>A0A1I4V7A6</accession>
<dbReference type="InterPro" id="IPR051796">
    <property type="entry name" value="ISF_SsuE-like"/>
</dbReference>
<feature type="domain" description="NADPH-dependent FMN reductase-like" evidence="3">
    <location>
        <begin position="1"/>
        <end position="135"/>
    </location>
</feature>
<dbReference type="Gene3D" id="3.40.50.360">
    <property type="match status" value="1"/>
</dbReference>
<dbReference type="Proteomes" id="UP000199611">
    <property type="component" value="Unassembled WGS sequence"/>
</dbReference>
<sequence length="193" mass="21906">MEILAIYGSPRPNGNSDIMLDHFLKGAEKEGAMVEKIYVRKLKIHGCIGCGHCDEKGYCFRKDDMEMLYRPLATYPRIVVSSPNYFYGLPGQLKCLIDRTQALFMAQRLPADKDLPYRPLPLEGRKGFFLGVGATKGARLFDCCRLTIKYFFDAINVEYSGDICQRGVDDRGAIRNFPEVLQRCEELGRSFAL</sequence>
<organism evidence="4 5">
    <name type="scientific">Thermodesulforhabdus norvegica</name>
    <dbReference type="NCBI Taxonomy" id="39841"/>
    <lineage>
        <taxon>Bacteria</taxon>
        <taxon>Pseudomonadati</taxon>
        <taxon>Thermodesulfobacteriota</taxon>
        <taxon>Syntrophobacteria</taxon>
        <taxon>Syntrophobacterales</taxon>
        <taxon>Thermodesulforhabdaceae</taxon>
        <taxon>Thermodesulforhabdus</taxon>
    </lineage>
</organism>
<dbReference type="SUPFAM" id="SSF52218">
    <property type="entry name" value="Flavoproteins"/>
    <property type="match status" value="1"/>
</dbReference>
<dbReference type="EMBL" id="FOUU01000008">
    <property type="protein sequence ID" value="SFM97038.1"/>
    <property type="molecule type" value="Genomic_DNA"/>
</dbReference>
<dbReference type="GO" id="GO:0016491">
    <property type="term" value="F:oxidoreductase activity"/>
    <property type="evidence" value="ECO:0007669"/>
    <property type="project" value="InterPro"/>
</dbReference>
<dbReference type="InterPro" id="IPR029039">
    <property type="entry name" value="Flavoprotein-like_sf"/>
</dbReference>
<evidence type="ECO:0000256" key="1">
    <source>
        <dbReference type="ARBA" id="ARBA00022630"/>
    </source>
</evidence>
<proteinExistence type="predicted"/>
<evidence type="ECO:0000256" key="2">
    <source>
        <dbReference type="ARBA" id="ARBA00022643"/>
    </source>
</evidence>
<keyword evidence="5" id="KW-1185">Reference proteome</keyword>
<dbReference type="Pfam" id="PF03358">
    <property type="entry name" value="FMN_red"/>
    <property type="match status" value="1"/>
</dbReference>
<evidence type="ECO:0000313" key="5">
    <source>
        <dbReference type="Proteomes" id="UP000199611"/>
    </source>
</evidence>
<dbReference type="OrthoDB" id="9805976at2"/>
<evidence type="ECO:0000259" key="3">
    <source>
        <dbReference type="Pfam" id="PF03358"/>
    </source>
</evidence>
<name>A0A1I4V7A6_9BACT</name>
<dbReference type="AlphaFoldDB" id="A0A1I4V7A6"/>
<keyword evidence="1" id="KW-0285">Flavoprotein</keyword>
<dbReference type="PANTHER" id="PTHR43278:SF2">
    <property type="entry name" value="IRON-SULFUR FLAVOPROTEIN"/>
    <property type="match status" value="1"/>
</dbReference>
<protein>
    <submittedName>
        <fullName evidence="4">Multimeric flavodoxin WrbA</fullName>
    </submittedName>
</protein>
<dbReference type="InterPro" id="IPR005025">
    <property type="entry name" value="FMN_Rdtase-like_dom"/>
</dbReference>
<dbReference type="PANTHER" id="PTHR43278">
    <property type="entry name" value="NAD(P)H-DEPENDENT FMN-CONTAINING OXIDOREDUCTASE YWQN-RELATED"/>
    <property type="match status" value="1"/>
</dbReference>